<comment type="caution">
    <text evidence="3">The sequence shown here is derived from an EMBL/GenBank/DDBJ whole genome shotgun (WGS) entry which is preliminary data.</text>
</comment>
<keyword evidence="4" id="KW-1185">Reference proteome</keyword>
<feature type="compositionally biased region" description="Basic residues" evidence="1">
    <location>
        <begin position="66"/>
        <end position="80"/>
    </location>
</feature>
<feature type="transmembrane region" description="Helical" evidence="2">
    <location>
        <begin position="27"/>
        <end position="49"/>
    </location>
</feature>
<accession>A0A5J5EKY7</accession>
<feature type="region of interest" description="Disordered" evidence="1">
    <location>
        <begin position="153"/>
        <end position="180"/>
    </location>
</feature>
<dbReference type="Proteomes" id="UP000326924">
    <property type="component" value="Unassembled WGS sequence"/>
</dbReference>
<protein>
    <submittedName>
        <fullName evidence="3">Uncharacterized protein</fullName>
    </submittedName>
</protein>
<name>A0A5J5EKY7_9PEZI</name>
<dbReference type="AlphaFoldDB" id="A0A5J5EKY7"/>
<sequence>MCFPFDPSMHGRGKAGFCMLSCGRHPIRGLACFCVTYIPAGAYLALIALKRRLNPPPPELSTPISHWHRNRHSNNSRKTPKMAFIGGGALAYLTKRTVSISAPPTSSTSTSTPTPTLSLATRTTRRRPAPKSRGGTSFWRTSKKVFKQAYGACGDSCSRRRPRSRAAIKNYGQTNPGRKY</sequence>
<keyword evidence="2" id="KW-1133">Transmembrane helix</keyword>
<evidence type="ECO:0000256" key="1">
    <source>
        <dbReference type="SAM" id="MobiDB-lite"/>
    </source>
</evidence>
<reference evidence="3 4" key="1">
    <citation type="submission" date="2019-09" db="EMBL/GenBank/DDBJ databases">
        <title>Draft genome of the ectomycorrhizal ascomycete Sphaerosporella brunnea.</title>
        <authorList>
            <consortium name="DOE Joint Genome Institute"/>
            <person name="Benucci G.M."/>
            <person name="Marozzi G."/>
            <person name="Antonielli L."/>
            <person name="Sanchez S."/>
            <person name="Marco P."/>
            <person name="Wang X."/>
            <person name="Falini L.B."/>
            <person name="Barry K."/>
            <person name="Haridas S."/>
            <person name="Lipzen A."/>
            <person name="Labutti K."/>
            <person name="Grigoriev I.V."/>
            <person name="Murat C."/>
            <person name="Martin F."/>
            <person name="Albertini E."/>
            <person name="Donnini D."/>
            <person name="Bonito G."/>
        </authorList>
    </citation>
    <scope>NUCLEOTIDE SEQUENCE [LARGE SCALE GENOMIC DNA]</scope>
    <source>
        <strain evidence="3 4">Sb_GMNB300</strain>
    </source>
</reference>
<evidence type="ECO:0000256" key="2">
    <source>
        <dbReference type="SAM" id="Phobius"/>
    </source>
</evidence>
<organism evidence="3 4">
    <name type="scientific">Sphaerosporella brunnea</name>
    <dbReference type="NCBI Taxonomy" id="1250544"/>
    <lineage>
        <taxon>Eukaryota</taxon>
        <taxon>Fungi</taxon>
        <taxon>Dikarya</taxon>
        <taxon>Ascomycota</taxon>
        <taxon>Pezizomycotina</taxon>
        <taxon>Pezizomycetes</taxon>
        <taxon>Pezizales</taxon>
        <taxon>Pyronemataceae</taxon>
        <taxon>Sphaerosporella</taxon>
    </lineage>
</organism>
<proteinExistence type="predicted"/>
<keyword evidence="2" id="KW-0812">Transmembrane</keyword>
<evidence type="ECO:0000313" key="3">
    <source>
        <dbReference type="EMBL" id="KAA8895676.1"/>
    </source>
</evidence>
<feature type="compositionally biased region" description="Low complexity" evidence="1">
    <location>
        <begin position="101"/>
        <end position="122"/>
    </location>
</feature>
<gene>
    <name evidence="3" type="ORF">FN846DRAFT_321349</name>
</gene>
<feature type="region of interest" description="Disordered" evidence="1">
    <location>
        <begin position="60"/>
        <end position="80"/>
    </location>
</feature>
<evidence type="ECO:0000313" key="4">
    <source>
        <dbReference type="Proteomes" id="UP000326924"/>
    </source>
</evidence>
<feature type="compositionally biased region" description="Polar residues" evidence="1">
    <location>
        <begin position="171"/>
        <end position="180"/>
    </location>
</feature>
<feature type="region of interest" description="Disordered" evidence="1">
    <location>
        <begin position="101"/>
        <end position="139"/>
    </location>
</feature>
<dbReference type="InParanoid" id="A0A5J5EKY7"/>
<dbReference type="EMBL" id="VXIS01000249">
    <property type="protein sequence ID" value="KAA8895676.1"/>
    <property type="molecule type" value="Genomic_DNA"/>
</dbReference>
<keyword evidence="2" id="KW-0472">Membrane</keyword>